<dbReference type="InterPro" id="IPR036278">
    <property type="entry name" value="Sialidase_sf"/>
</dbReference>
<keyword evidence="2" id="KW-0732">Signal</keyword>
<dbReference type="AlphaFoldDB" id="A0A832I1G6"/>
<dbReference type="PANTHER" id="PTHR43739">
    <property type="entry name" value="XYLOGLUCANASE (EUROFUNG)"/>
    <property type="match status" value="1"/>
</dbReference>
<proteinExistence type="predicted"/>
<evidence type="ECO:0000256" key="1">
    <source>
        <dbReference type="SAM" id="MobiDB-lite"/>
    </source>
</evidence>
<keyword evidence="3" id="KW-0378">Hydrolase</keyword>
<dbReference type="EMBL" id="DSQF01000017">
    <property type="protein sequence ID" value="HGZ43364.1"/>
    <property type="molecule type" value="Genomic_DNA"/>
</dbReference>
<dbReference type="GO" id="GO:0010411">
    <property type="term" value="P:xyloglucan metabolic process"/>
    <property type="evidence" value="ECO:0007669"/>
    <property type="project" value="TreeGrafter"/>
</dbReference>
<comment type="caution">
    <text evidence="3">The sequence shown here is derived from an EMBL/GenBank/DDBJ whole genome shotgun (WGS) entry which is preliminary data.</text>
</comment>
<dbReference type="PANTHER" id="PTHR43739:SF5">
    <property type="entry name" value="EXO-ALPHA-SIALIDASE"/>
    <property type="match status" value="1"/>
</dbReference>
<organism evidence="3">
    <name type="scientific">Eiseniibacteriota bacterium</name>
    <dbReference type="NCBI Taxonomy" id="2212470"/>
    <lineage>
        <taxon>Bacteria</taxon>
        <taxon>Candidatus Eiseniibacteriota</taxon>
    </lineage>
</organism>
<name>A0A832I1G6_UNCEI</name>
<protein>
    <submittedName>
        <fullName evidence="3">Glycosyl hydrolase</fullName>
    </submittedName>
</protein>
<feature type="chain" id="PRO_5032797470" evidence="2">
    <location>
        <begin position="24"/>
        <end position="1099"/>
    </location>
</feature>
<dbReference type="CDD" id="cd15482">
    <property type="entry name" value="Sialidase_non-viral"/>
    <property type="match status" value="1"/>
</dbReference>
<dbReference type="SUPFAM" id="SSF50939">
    <property type="entry name" value="Sialidases"/>
    <property type="match status" value="1"/>
</dbReference>
<evidence type="ECO:0000256" key="2">
    <source>
        <dbReference type="SAM" id="SignalP"/>
    </source>
</evidence>
<gene>
    <name evidence="3" type="ORF">ENR23_08065</name>
</gene>
<accession>A0A832I1G6</accession>
<reference evidence="3" key="1">
    <citation type="journal article" date="2020" name="mSystems">
        <title>Genome- and Community-Level Interaction Insights into Carbon Utilization and Element Cycling Functions of Hydrothermarchaeota in Hydrothermal Sediment.</title>
        <authorList>
            <person name="Zhou Z."/>
            <person name="Liu Y."/>
            <person name="Xu W."/>
            <person name="Pan J."/>
            <person name="Luo Z.H."/>
            <person name="Li M."/>
        </authorList>
    </citation>
    <scope>NUCLEOTIDE SEQUENCE [LARGE SCALE GENOMIC DNA]</scope>
    <source>
        <strain evidence="3">SpSt-381</strain>
    </source>
</reference>
<dbReference type="InterPro" id="IPR015943">
    <property type="entry name" value="WD40/YVTN_repeat-like_dom_sf"/>
</dbReference>
<feature type="region of interest" description="Disordered" evidence="1">
    <location>
        <begin position="1080"/>
        <end position="1099"/>
    </location>
</feature>
<feature type="signal peptide" evidence="2">
    <location>
        <begin position="1"/>
        <end position="23"/>
    </location>
</feature>
<dbReference type="InterPro" id="IPR052025">
    <property type="entry name" value="Xyloglucanase_GH74"/>
</dbReference>
<dbReference type="GO" id="GO:0016787">
    <property type="term" value="F:hydrolase activity"/>
    <property type="evidence" value="ECO:0007669"/>
    <property type="project" value="UniProtKB-KW"/>
</dbReference>
<evidence type="ECO:0000313" key="3">
    <source>
        <dbReference type="EMBL" id="HGZ43364.1"/>
    </source>
</evidence>
<dbReference type="SUPFAM" id="SSF110296">
    <property type="entry name" value="Oligoxyloglucan reducing end-specific cellobiohydrolase"/>
    <property type="match status" value="1"/>
</dbReference>
<sequence length="1099" mass="121967">MPHRFLLAPGLALMLVLGASASAAPAARNSAPDAANRMTSESFRGLAFRALGPALLSGRVGDIAIHPDQPFTWYVAVSSGNLWKTVNAGTTWEPIFDDHGSYSIGCVTIDPKRPLIVWLGTGENNSQRSVGYGDGVYKSLDAGKSWTKVGLAESGHIGKILVDPRDPDVVYVAAMGPLWSSGGDRGLYKTTDGGATWTRVLYVDAWTGVSDLAFDPRDPDVLYAVSYQRSRRVWTLLNGGPGSGLWKSVDAGRTWKRLEKGLPKEHLGRIGIAVGPADPDRVYAIVEAANRTGGIYVSTDAGENWEKRSDYVSSSPQYYQELFCDPQDPDRVYSMDVYLQCTEDGGRTWKRVGEKSKHVDNHALWIDPRDTRHLIVGCDGGLYESWDRGQNWDYKPNLPVTQFYKICVDNDWPIYNVYGGTQDNNTMGGPSRTFTAHGITNQDWFVTLGGDGFQPRVDPTDPNIVYTQLQHGVIVRFDRRTGERVSIQPQAAPGEEPLRWNWDSPLIISPHAPTRLYFAAQRLFRSDDRGDSWRPVSGDLTRRLDRNRMKVMDRVWSVDAVAKNASTSFYGNIVSLSESPRVEGLIYVGTDDGLVQVTEDGGATWRRVERFPGVPELAYVSRLEASRHDPSTVYAAFDHHKAGDYRPYVLMSRDRGRSWTSIAGDLPARGHVLSLAEDPVNPDLLFCGTEFGVYFTPDRGRRWVRLKGNLPTIAMRDLAIQEREGDLVLGTFGRGIYVLDDYTPLRSVSDAMLAEPWRLFPVRPTTIVMPSNPLGGRDKSTQGESFFTAPNPPFGAVFTYWLRDDLTTREERRRKAERAVFDRGGDVFYPSWDSLRAEAREEAPAILLLVSDEDGRPVTRLSGPVKKGFHRVAWDLRHPSPEPFPRADRGPWVDPFRGPLALPGTYQVTLARRVEGRVDTLAGPVRFTVQPPLPASLPPPDRAEVLAFQKRVARLQRAVLGAQRVVGEARQRITQLKLALDAAPAAAPALADEARALETRLADLEIELSGDAWKASKNEPVPLSIRDRLDEVVDGSWSSTGAVTGTHRREADTAARLFAELMPRLRALVERDLPRLEADADRAGAPWTPGRSVPEWSPE</sequence>
<dbReference type="Gene3D" id="2.130.10.10">
    <property type="entry name" value="YVTN repeat-like/Quinoprotein amine dehydrogenase"/>
    <property type="match status" value="5"/>
</dbReference>